<feature type="region of interest" description="Disordered" evidence="1">
    <location>
        <begin position="25"/>
        <end position="80"/>
    </location>
</feature>
<evidence type="ECO:0000256" key="1">
    <source>
        <dbReference type="SAM" id="MobiDB-lite"/>
    </source>
</evidence>
<feature type="region of interest" description="Disordered" evidence="1">
    <location>
        <begin position="159"/>
        <end position="205"/>
    </location>
</feature>
<dbReference type="EMBL" id="KZ819295">
    <property type="protein sequence ID" value="PWN97366.1"/>
    <property type="molecule type" value="Genomic_DNA"/>
</dbReference>
<dbReference type="RefSeq" id="XP_025597645.1">
    <property type="nucleotide sequence ID" value="XM_025742641.1"/>
</dbReference>
<dbReference type="GeneID" id="37270185"/>
<dbReference type="AlphaFoldDB" id="A0A316Z7X9"/>
<dbReference type="Proteomes" id="UP000245946">
    <property type="component" value="Unassembled WGS sequence"/>
</dbReference>
<sequence length="205" mass="22028">MWLAGEQQMGKWVGVPRGIGRMGVVLPPRHGSEEHETSQDTSRGMTRSSPTRRRRPHGCGGGAGRTSHGTHRSQDEHPRVRAARVTHELACAPLGPTASRCRHVQRHSDAAPGRIAAPRGAAQRPRPAASRAHTQSGLTHDLSSRNRIPRKDCTCRADDHGHDAADEGDAAAEATMTSEQGWQSGRGWRETCDGGNEKNGVHCGG</sequence>
<feature type="region of interest" description="Disordered" evidence="1">
    <location>
        <begin position="100"/>
        <end position="145"/>
    </location>
</feature>
<protein>
    <submittedName>
        <fullName evidence="2">Uncharacterized protein</fullName>
    </submittedName>
</protein>
<name>A0A316Z7X9_9BASI</name>
<proteinExistence type="predicted"/>
<keyword evidence="3" id="KW-1185">Reference proteome</keyword>
<accession>A0A316Z7X9</accession>
<evidence type="ECO:0000313" key="3">
    <source>
        <dbReference type="Proteomes" id="UP000245946"/>
    </source>
</evidence>
<reference evidence="2 3" key="1">
    <citation type="journal article" date="2018" name="Mol. Biol. Evol.">
        <title>Broad Genomic Sampling Reveals a Smut Pathogenic Ancestry of the Fungal Clade Ustilaginomycotina.</title>
        <authorList>
            <person name="Kijpornyongpan T."/>
            <person name="Mondo S.J."/>
            <person name="Barry K."/>
            <person name="Sandor L."/>
            <person name="Lee J."/>
            <person name="Lipzen A."/>
            <person name="Pangilinan J."/>
            <person name="LaButti K."/>
            <person name="Hainaut M."/>
            <person name="Henrissat B."/>
            <person name="Grigoriev I.V."/>
            <person name="Spatafora J.W."/>
            <person name="Aime M.C."/>
        </authorList>
    </citation>
    <scope>NUCLEOTIDE SEQUENCE [LARGE SCALE GENOMIC DNA]</scope>
    <source>
        <strain evidence="2 3">MCA 4186</strain>
    </source>
</reference>
<feature type="compositionally biased region" description="Basic and acidic residues" evidence="1">
    <location>
        <begin position="187"/>
        <end position="205"/>
    </location>
</feature>
<feature type="compositionally biased region" description="Low complexity" evidence="1">
    <location>
        <begin position="110"/>
        <end position="132"/>
    </location>
</feature>
<gene>
    <name evidence="2" type="ORF">FA09DRAFT_330530</name>
</gene>
<evidence type="ECO:0000313" key="2">
    <source>
        <dbReference type="EMBL" id="PWN97366.1"/>
    </source>
</evidence>
<organism evidence="2 3">
    <name type="scientific">Tilletiopsis washingtonensis</name>
    <dbReference type="NCBI Taxonomy" id="58919"/>
    <lineage>
        <taxon>Eukaryota</taxon>
        <taxon>Fungi</taxon>
        <taxon>Dikarya</taxon>
        <taxon>Basidiomycota</taxon>
        <taxon>Ustilaginomycotina</taxon>
        <taxon>Exobasidiomycetes</taxon>
        <taxon>Entylomatales</taxon>
        <taxon>Entylomatales incertae sedis</taxon>
        <taxon>Tilletiopsis</taxon>
    </lineage>
</organism>